<proteinExistence type="predicted"/>
<organism evidence="1 2">
    <name type="scientific">Brassica napus</name>
    <name type="common">Rape</name>
    <dbReference type="NCBI Taxonomy" id="3708"/>
    <lineage>
        <taxon>Eukaryota</taxon>
        <taxon>Viridiplantae</taxon>
        <taxon>Streptophyta</taxon>
        <taxon>Embryophyta</taxon>
        <taxon>Tracheophyta</taxon>
        <taxon>Spermatophyta</taxon>
        <taxon>Magnoliopsida</taxon>
        <taxon>eudicotyledons</taxon>
        <taxon>Gunneridae</taxon>
        <taxon>Pentapetalae</taxon>
        <taxon>rosids</taxon>
        <taxon>malvids</taxon>
        <taxon>Brassicales</taxon>
        <taxon>Brassicaceae</taxon>
        <taxon>Brassiceae</taxon>
        <taxon>Brassica</taxon>
    </lineage>
</organism>
<evidence type="ECO:0000313" key="1">
    <source>
        <dbReference type="EMBL" id="KAH0894585.1"/>
    </source>
</evidence>
<protein>
    <submittedName>
        <fullName evidence="1">Uncharacterized protein</fullName>
    </submittedName>
</protein>
<accession>A0ABQ8APW2</accession>
<sequence>MQGGGTVTIKKADNAPPPFKCSCSVFRRPDKLMGVDMFLLDSHAQKNHKYDSVKTLHLFVSQPKSSDFCSVFLPLNIHGLSSLCMQSIVRGVMSYDVSRLLNHAHHYSVVGCGHTWLISAENI</sequence>
<keyword evidence="2" id="KW-1185">Reference proteome</keyword>
<dbReference type="EMBL" id="JAGKQM010000013">
    <property type="protein sequence ID" value="KAH0894585.1"/>
    <property type="molecule type" value="Genomic_DNA"/>
</dbReference>
<gene>
    <name evidence="1" type="ORF">HID58_057014</name>
</gene>
<name>A0ABQ8APW2_BRANA</name>
<reference evidence="1 2" key="1">
    <citation type="submission" date="2021-05" db="EMBL/GenBank/DDBJ databases">
        <title>Genome Assembly of Synthetic Allotetraploid Brassica napus Reveals Homoeologous Exchanges between Subgenomes.</title>
        <authorList>
            <person name="Davis J.T."/>
        </authorList>
    </citation>
    <scope>NUCLEOTIDE SEQUENCE [LARGE SCALE GENOMIC DNA]</scope>
    <source>
        <strain evidence="2">cv. Da-Ae</strain>
        <tissue evidence="1">Seedling</tissue>
    </source>
</reference>
<dbReference type="Proteomes" id="UP000824890">
    <property type="component" value="Unassembled WGS sequence"/>
</dbReference>
<evidence type="ECO:0000313" key="2">
    <source>
        <dbReference type="Proteomes" id="UP000824890"/>
    </source>
</evidence>
<comment type="caution">
    <text evidence="1">The sequence shown here is derived from an EMBL/GenBank/DDBJ whole genome shotgun (WGS) entry which is preliminary data.</text>
</comment>